<dbReference type="GO" id="GO:0005524">
    <property type="term" value="F:ATP binding"/>
    <property type="evidence" value="ECO:0007669"/>
    <property type="project" value="UniProtKB-KW"/>
</dbReference>
<dbReference type="AlphaFoldDB" id="A0A8H8SRK2"/>
<dbReference type="SUPFAM" id="SSF51905">
    <property type="entry name" value="FAD/NAD(P)-binding domain"/>
    <property type="match status" value="2"/>
</dbReference>
<dbReference type="SMART" id="SM00268">
    <property type="entry name" value="ACTIN"/>
    <property type="match status" value="1"/>
</dbReference>
<dbReference type="PROSITE" id="PS00406">
    <property type="entry name" value="ACTINS_1"/>
    <property type="match status" value="1"/>
</dbReference>
<dbReference type="PANTHER" id="PTHR11937">
    <property type="entry name" value="ACTIN"/>
    <property type="match status" value="1"/>
</dbReference>
<dbReference type="Pfam" id="PF00743">
    <property type="entry name" value="FMO-like"/>
    <property type="match status" value="1"/>
</dbReference>
<dbReference type="Gene3D" id="3.30.420.40">
    <property type="match status" value="2"/>
</dbReference>
<evidence type="ECO:0000313" key="14">
    <source>
        <dbReference type="EMBL" id="QRW15669.1"/>
    </source>
</evidence>
<evidence type="ECO:0000256" key="4">
    <source>
        <dbReference type="ARBA" id="ARBA00022490"/>
    </source>
</evidence>
<dbReference type="FunFam" id="3.90.640.10:FF:000001">
    <property type="entry name" value="Actin, muscle"/>
    <property type="match status" value="1"/>
</dbReference>
<gene>
    <name evidence="14" type="ORF">RhiXN_03670</name>
</gene>
<keyword evidence="4" id="KW-0963">Cytoplasm</keyword>
<dbReference type="Pfam" id="PF00022">
    <property type="entry name" value="Actin"/>
    <property type="match status" value="1"/>
</dbReference>
<dbReference type="InterPro" id="IPR004000">
    <property type="entry name" value="Actin"/>
</dbReference>
<keyword evidence="10" id="KW-0560">Oxidoreductase</keyword>
<dbReference type="GO" id="GO:0050660">
    <property type="term" value="F:flavin adenine dinucleotide binding"/>
    <property type="evidence" value="ECO:0007669"/>
    <property type="project" value="InterPro"/>
</dbReference>
<evidence type="ECO:0000256" key="10">
    <source>
        <dbReference type="ARBA" id="ARBA00023002"/>
    </source>
</evidence>
<dbReference type="PROSITE" id="PS01132">
    <property type="entry name" value="ACTINS_ACT_LIKE"/>
    <property type="match status" value="1"/>
</dbReference>
<protein>
    <submittedName>
        <fullName evidence="14">Actin</fullName>
    </submittedName>
</protein>
<dbReference type="EMBL" id="CP059658">
    <property type="protein sequence ID" value="QRW15669.1"/>
    <property type="molecule type" value="Genomic_DNA"/>
</dbReference>
<keyword evidence="9" id="KW-0067">ATP-binding</keyword>
<dbReference type="KEGG" id="rsx:RhiXN_03670"/>
<dbReference type="GO" id="GO:0016787">
    <property type="term" value="F:hydrolase activity"/>
    <property type="evidence" value="ECO:0007669"/>
    <property type="project" value="UniProtKB-KW"/>
</dbReference>
<dbReference type="InterPro" id="IPR043129">
    <property type="entry name" value="ATPase_NBD"/>
</dbReference>
<dbReference type="GeneID" id="67025950"/>
<comment type="similarity">
    <text evidence="3 13">Belongs to the actin family.</text>
</comment>
<dbReference type="SUPFAM" id="SSF53067">
    <property type="entry name" value="Actin-like ATPase domain"/>
    <property type="match status" value="2"/>
</dbReference>
<evidence type="ECO:0000256" key="11">
    <source>
        <dbReference type="ARBA" id="ARBA00023212"/>
    </source>
</evidence>
<dbReference type="FunFam" id="3.30.420.40:FF:000291">
    <property type="entry name" value="Actin, alpha skeletal muscle"/>
    <property type="match status" value="1"/>
</dbReference>
<dbReference type="Proteomes" id="UP000650533">
    <property type="component" value="Chromosome 1"/>
</dbReference>
<dbReference type="RefSeq" id="XP_043175906.1">
    <property type="nucleotide sequence ID" value="XM_043323487.1"/>
</dbReference>
<evidence type="ECO:0000256" key="6">
    <source>
        <dbReference type="ARBA" id="ARBA00022741"/>
    </source>
</evidence>
<dbReference type="InterPro" id="IPR004001">
    <property type="entry name" value="Actin_CS"/>
</dbReference>
<evidence type="ECO:0000256" key="12">
    <source>
        <dbReference type="ARBA" id="ARBA00049360"/>
    </source>
</evidence>
<keyword evidence="7" id="KW-0378">Hydrolase</keyword>
<keyword evidence="5" id="KW-0285">Flavoprotein</keyword>
<comment type="subcellular location">
    <subcellularLocation>
        <location evidence="2">Cytoplasm</location>
        <location evidence="2">Cytoskeleton</location>
    </subcellularLocation>
</comment>
<dbReference type="InterPro" id="IPR020902">
    <property type="entry name" value="Actin/actin-like_CS"/>
</dbReference>
<dbReference type="PRINTS" id="PR00190">
    <property type="entry name" value="ACTIN"/>
</dbReference>
<proteinExistence type="inferred from homology"/>
<comment type="function">
    <text evidence="1">Actins are highly conserved proteins that are involved in various types of cell motility and are ubiquitously expressed in all eukaryotic cells.</text>
</comment>
<evidence type="ECO:0000256" key="3">
    <source>
        <dbReference type="ARBA" id="ARBA00006752"/>
    </source>
</evidence>
<evidence type="ECO:0000256" key="1">
    <source>
        <dbReference type="ARBA" id="ARBA00003520"/>
    </source>
</evidence>
<dbReference type="GO" id="GO:0004499">
    <property type="term" value="F:N,N-dimethylaniline monooxygenase activity"/>
    <property type="evidence" value="ECO:0007669"/>
    <property type="project" value="InterPro"/>
</dbReference>
<dbReference type="PROSITE" id="PS00432">
    <property type="entry name" value="ACTINS_2"/>
    <property type="match status" value="1"/>
</dbReference>
<dbReference type="Gene3D" id="3.50.50.60">
    <property type="entry name" value="FAD/NAD(P)-binding domain"/>
    <property type="match status" value="3"/>
</dbReference>
<keyword evidence="6" id="KW-0547">Nucleotide-binding</keyword>
<name>A0A8H8SRK2_9AGAM</name>
<dbReference type="FunFam" id="3.30.420.40:FF:000218">
    <property type="entry name" value="actin, alpha sarcomeric/skeletal-like"/>
    <property type="match status" value="1"/>
</dbReference>
<dbReference type="CDD" id="cd10224">
    <property type="entry name" value="ASKHA_NBD_actin"/>
    <property type="match status" value="1"/>
</dbReference>
<evidence type="ECO:0000256" key="8">
    <source>
        <dbReference type="ARBA" id="ARBA00022827"/>
    </source>
</evidence>
<sequence>MEDDIAALVIDNGSGMCKAGFAGDDAPRAVFPSIVGRPRHQGVMVGMGQKDSYVGDEAQAKRGILTLKYPIEHGIVTNWDDMEKIWHHTFYNELRVAPEEHPVLLTEAPLNPKANREKMTQIMFETFNTPAFYVSIQAVLSLYASGRTTGIVLDSGDGVTHTVPIYEGFSLTHAILRLDLAGRDLTDYLVKILTERGYSFTTTAEREVVRDIKERLCYVALDFEQDLTTAAQSSQMEKNYELPDGQVITIGNERFRTPEALFQPSFLGNESRGVHETIYNSIMKCDLDVRRDLAANIVLSGGTTMYPGIADRMQKELTALLPSSMKVKIVAPPERKYSVWIGGSILASLSTFQNLWCSKQEYDESGPGIVHRINIAIIGAGIGGITAAITLQNKLGLYDYTIYELAPDIGGTWRQNTYPGCACDVPGHWYSLSSEPNPDWSRSFAPREEIYQYWKGLVNKHSIEPHIKFNTEFVSAAWNEKDKSYTMRLRDVKTHQVKEVRAKIVISAVGYFNHPRWPDVPGRETFEGDLLHAQMWDHSVPLSGKRVALIGNGCSGAQILPVISEDSSTKVTNFCRTPSWFVPRDNEPLPYWRKWCFRHVPYALKSLRHLNLARSEVYYQQFKLSSFGNYFRNLIRNYMTEYIKSVAPAQYHQYLIPNYEMEWDPIAKILPDGIETVSGHKHQFDVIAFATGFDIAQSLVFDVTGTNGQRLQEYYDREGGPTGYLGTTIPGFPNWFTVLGPNTVTGHSSVIFAEELQMDYIIQLLRPILAGDVKGLMPRADSTRAWNKWAQSKLGNHASNPGFALDGKNGKNFTIWPGGNLHMWWSLRKPDWKDFEVIGDNSWVLKRRILDIISSTAQVGVISASIAALVLAKTGNWDAFAKAIQGRLGDGLDWCRRLVSV</sequence>
<dbReference type="GO" id="GO:0050661">
    <property type="term" value="F:NADP binding"/>
    <property type="evidence" value="ECO:0007669"/>
    <property type="project" value="InterPro"/>
</dbReference>
<keyword evidence="11" id="KW-0206">Cytoskeleton</keyword>
<evidence type="ECO:0000256" key="7">
    <source>
        <dbReference type="ARBA" id="ARBA00022801"/>
    </source>
</evidence>
<comment type="catalytic activity">
    <reaction evidence="12">
        <text>ATP + H2O = ADP + phosphate + H(+)</text>
        <dbReference type="Rhea" id="RHEA:13065"/>
        <dbReference type="ChEBI" id="CHEBI:15377"/>
        <dbReference type="ChEBI" id="CHEBI:15378"/>
        <dbReference type="ChEBI" id="CHEBI:30616"/>
        <dbReference type="ChEBI" id="CHEBI:43474"/>
        <dbReference type="ChEBI" id="CHEBI:456216"/>
    </reaction>
</comment>
<evidence type="ECO:0000256" key="9">
    <source>
        <dbReference type="ARBA" id="ARBA00022840"/>
    </source>
</evidence>
<dbReference type="Gene3D" id="3.90.640.10">
    <property type="entry name" value="Actin, Chain A, domain 4"/>
    <property type="match status" value="1"/>
</dbReference>
<dbReference type="InterPro" id="IPR020946">
    <property type="entry name" value="Flavin_mOase-like"/>
</dbReference>
<organism evidence="14 15">
    <name type="scientific">Rhizoctonia solani</name>
    <dbReference type="NCBI Taxonomy" id="456999"/>
    <lineage>
        <taxon>Eukaryota</taxon>
        <taxon>Fungi</taxon>
        <taxon>Dikarya</taxon>
        <taxon>Basidiomycota</taxon>
        <taxon>Agaricomycotina</taxon>
        <taxon>Agaricomycetes</taxon>
        <taxon>Cantharellales</taxon>
        <taxon>Ceratobasidiaceae</taxon>
        <taxon>Rhizoctonia</taxon>
    </lineage>
</organism>
<reference evidence="14" key="1">
    <citation type="submission" date="2020-05" db="EMBL/GenBank/DDBJ databases">
        <title>Evolutionary and genomic comparisons of hybrid uninucleate and nonhybrid Rhizoctonia fungi.</title>
        <authorList>
            <person name="Li C."/>
            <person name="Chen X."/>
        </authorList>
    </citation>
    <scope>NUCLEOTIDE SEQUENCE</scope>
    <source>
        <strain evidence="14">AG-1 IA</strain>
    </source>
</reference>
<evidence type="ECO:0000256" key="2">
    <source>
        <dbReference type="ARBA" id="ARBA00004245"/>
    </source>
</evidence>
<evidence type="ECO:0000256" key="5">
    <source>
        <dbReference type="ARBA" id="ARBA00022630"/>
    </source>
</evidence>
<dbReference type="GO" id="GO:0005856">
    <property type="term" value="C:cytoskeleton"/>
    <property type="evidence" value="ECO:0007669"/>
    <property type="project" value="UniProtKB-SubCell"/>
</dbReference>
<accession>A0A8H8SRK2</accession>
<keyword evidence="8" id="KW-0274">FAD</keyword>
<evidence type="ECO:0000256" key="13">
    <source>
        <dbReference type="RuleBase" id="RU000487"/>
    </source>
</evidence>
<dbReference type="InterPro" id="IPR036188">
    <property type="entry name" value="FAD/NAD-bd_sf"/>
</dbReference>
<evidence type="ECO:0000313" key="15">
    <source>
        <dbReference type="Proteomes" id="UP000650533"/>
    </source>
</evidence>